<feature type="compositionally biased region" description="Basic and acidic residues" evidence="1">
    <location>
        <begin position="141"/>
        <end position="150"/>
    </location>
</feature>
<gene>
    <name evidence="2" type="ORF">M9458_014760</name>
</gene>
<evidence type="ECO:0000256" key="1">
    <source>
        <dbReference type="SAM" id="MobiDB-lite"/>
    </source>
</evidence>
<dbReference type="PANTHER" id="PTHR46435">
    <property type="entry name" value="E3 UBIQUITIN-PROTEIN LIGASE HECTD4-RELATED"/>
    <property type="match status" value="1"/>
</dbReference>
<feature type="region of interest" description="Disordered" evidence="1">
    <location>
        <begin position="41"/>
        <end position="65"/>
    </location>
</feature>
<sequence length="150" mass="16096">ASEPDTSLTRACPKSSAKTDRDASEEGEAVDGKLSIFIHKREDQSSHEVLQPLLSSSEGRPFRLGTGANMEKVVKMDRDMTKSGCCEVITEEASSALRKANKWAQSGLIVSVGPPIESTGQENAGISTTGDKKKTAQSTVCRERNAELAR</sequence>
<protein>
    <submittedName>
        <fullName evidence="2">Uncharacterized protein</fullName>
    </submittedName>
</protein>
<organism evidence="2 3">
    <name type="scientific">Cirrhinus mrigala</name>
    <name type="common">Mrigala</name>
    <dbReference type="NCBI Taxonomy" id="683832"/>
    <lineage>
        <taxon>Eukaryota</taxon>
        <taxon>Metazoa</taxon>
        <taxon>Chordata</taxon>
        <taxon>Craniata</taxon>
        <taxon>Vertebrata</taxon>
        <taxon>Euteleostomi</taxon>
        <taxon>Actinopterygii</taxon>
        <taxon>Neopterygii</taxon>
        <taxon>Teleostei</taxon>
        <taxon>Ostariophysi</taxon>
        <taxon>Cypriniformes</taxon>
        <taxon>Cyprinidae</taxon>
        <taxon>Labeoninae</taxon>
        <taxon>Labeonini</taxon>
        <taxon>Cirrhinus</taxon>
    </lineage>
</organism>
<dbReference type="Proteomes" id="UP001529510">
    <property type="component" value="Unassembled WGS sequence"/>
</dbReference>
<dbReference type="InterPro" id="IPR043366">
    <property type="entry name" value="HECTD4"/>
</dbReference>
<accession>A0ABD0QN56</accession>
<evidence type="ECO:0000313" key="2">
    <source>
        <dbReference type="EMBL" id="KAL0187661.1"/>
    </source>
</evidence>
<feature type="non-terminal residue" evidence="2">
    <location>
        <position position="1"/>
    </location>
</feature>
<name>A0ABD0QN56_CIRMR</name>
<evidence type="ECO:0000313" key="3">
    <source>
        <dbReference type="Proteomes" id="UP001529510"/>
    </source>
</evidence>
<keyword evidence="3" id="KW-1185">Reference proteome</keyword>
<feature type="compositionally biased region" description="Polar residues" evidence="1">
    <location>
        <begin position="118"/>
        <end position="129"/>
    </location>
</feature>
<dbReference type="AlphaFoldDB" id="A0ABD0QN56"/>
<dbReference type="PANTHER" id="PTHR46435:SF1">
    <property type="entry name" value="E3 UBIQUITIN-PROTEIN LIGASE HECTD4-RELATED"/>
    <property type="match status" value="1"/>
</dbReference>
<comment type="caution">
    <text evidence="2">The sequence shown here is derived from an EMBL/GenBank/DDBJ whole genome shotgun (WGS) entry which is preliminary data.</text>
</comment>
<feature type="region of interest" description="Disordered" evidence="1">
    <location>
        <begin position="112"/>
        <end position="150"/>
    </location>
</feature>
<reference evidence="2 3" key="1">
    <citation type="submission" date="2024-05" db="EMBL/GenBank/DDBJ databases">
        <title>Genome sequencing and assembly of Indian major carp, Cirrhinus mrigala (Hamilton, 1822).</title>
        <authorList>
            <person name="Mohindra V."/>
            <person name="Chowdhury L.M."/>
            <person name="Lal K."/>
            <person name="Jena J.K."/>
        </authorList>
    </citation>
    <scope>NUCLEOTIDE SEQUENCE [LARGE SCALE GENOMIC DNA]</scope>
    <source>
        <strain evidence="2">CM1030</strain>
        <tissue evidence="2">Blood</tissue>
    </source>
</reference>
<feature type="region of interest" description="Disordered" evidence="1">
    <location>
        <begin position="1"/>
        <end position="29"/>
    </location>
</feature>
<proteinExistence type="predicted"/>
<dbReference type="EMBL" id="JAMKFB020000007">
    <property type="protein sequence ID" value="KAL0187661.1"/>
    <property type="molecule type" value="Genomic_DNA"/>
</dbReference>
<feature type="non-terminal residue" evidence="2">
    <location>
        <position position="150"/>
    </location>
</feature>